<dbReference type="PRINTS" id="PR00205">
    <property type="entry name" value="CADHERIN"/>
</dbReference>
<dbReference type="SMART" id="SM00181">
    <property type="entry name" value="EGF"/>
    <property type="match status" value="12"/>
</dbReference>
<dbReference type="PROSITE" id="PS50268">
    <property type="entry name" value="CADHERIN_2"/>
    <property type="match status" value="3"/>
</dbReference>
<evidence type="ECO:0000313" key="20">
    <source>
        <dbReference type="Proteomes" id="UP000838412"/>
    </source>
</evidence>
<feature type="domain" description="Cadherin" evidence="16">
    <location>
        <begin position="4221"/>
        <end position="4322"/>
    </location>
</feature>
<dbReference type="PROSITE" id="PS00232">
    <property type="entry name" value="CADHERIN_1"/>
    <property type="match status" value="1"/>
</dbReference>
<dbReference type="SMART" id="SM00710">
    <property type="entry name" value="PbH1"/>
    <property type="match status" value="25"/>
</dbReference>
<dbReference type="InterPro" id="IPR000082">
    <property type="entry name" value="SEA_dom"/>
</dbReference>
<dbReference type="PROSITE" id="PS50024">
    <property type="entry name" value="SEA"/>
    <property type="match status" value="1"/>
</dbReference>
<dbReference type="Gene3D" id="3.30.70.960">
    <property type="entry name" value="SEA domain"/>
    <property type="match status" value="1"/>
</dbReference>
<dbReference type="CDD" id="cd00054">
    <property type="entry name" value="EGF_CA"/>
    <property type="match status" value="2"/>
</dbReference>
<dbReference type="InterPro" id="IPR012334">
    <property type="entry name" value="Pectin_lyas_fold"/>
</dbReference>
<feature type="signal peptide" evidence="13">
    <location>
        <begin position="1"/>
        <end position="35"/>
    </location>
</feature>
<dbReference type="PROSITE" id="PS50026">
    <property type="entry name" value="EGF_3"/>
    <property type="match status" value="5"/>
</dbReference>
<dbReference type="InterPro" id="IPR002126">
    <property type="entry name" value="Cadherin-like_dom"/>
</dbReference>
<dbReference type="PRINTS" id="PR00258">
    <property type="entry name" value="SPERACTRCPTR"/>
</dbReference>
<evidence type="ECO:0000256" key="12">
    <source>
        <dbReference type="SAM" id="Phobius"/>
    </source>
</evidence>
<sequence>MLAQLTKSVVTMGLLWRRVFLSSLLLLGLLSGAISDDIGGSYYHNHTLSLSGSPYNVTNEIIVGETATLTIEAGVRLLFAEGVGMTVWGRLIAVGTPEHRIVFDRKRNPPDDQANNVTRDHDIRLLGPTVFEGRVQVKRNGTWGSLCLQNSWDRWRSSEATVVCRHLGFATGRVEDKYRFGRGRMAVCDLECLGNEDSMYECNHDDLDLPPQCGQGRYRRDLGVVCDGLNHKGNVYWKAIGIRTTSEAMKSTIQNVNIFYAGGANYNTNPGRAAIISTTVPPRLHNVNIKYSADAAIRVYNSTTTFRMENCDISENHGVGLIVKNPSANVTISSSTFSKNFPVGMQVTGGHTGSTLQITDSTFEQNSGAGLMLSEVPMNVDIRQSNFSTNSHYGLSAFTTTHVNLVTDSCHFDHNGLDGFHARYRGVSGDRSRTVLRNGGAEGNVGSGFDLEIEYHEYQSIVSPPILDQIIIDQYNFASNANGSVKVTVDNSYEDRFPVVQLTGGIYQDNMATIIEVGGTHAEVTVQDSEFDSSQCGSKSVIHVHGFDKTVNITGNRFVRNVCRRVVLFNSTDVSADFHPRFVESNMFENNAYQPDSLAHISDPLNEYCTIEIVGSGEEHTITQNSFLNSPTGLELCSSDGSHPLAVNQIRAENNWWGITDINSIKEKIFDNNDWYSGSEIKFSPYLDSPSGSPINTVDTETMTASSLGGRLNGTLRITTSDSPVTLTRDLTILPDSVLSVEAGVEFRVQERVGILNLGKLQLDGLPSSPITFDVTRKTVSNRTIPVRLTRGYSPGEGLLEVQYSGQWVPVCHDWYSEFATIACRQLGLGSYKSGTYSYYSSYRNWITIRCDGSEDNIGECSLYHTSRCGSNSYRHLRLTCDSTPGWGGIVSFSNQTFEPHNINLLHVGHMHRHKTSGLLIQGSSAANVMNNVIMKQFVGTASGIEYLHLQPSQRITLENITLINSGSRDGTGIHINNVHSMSWWELEVNAAKRLVWLDTMCGGPASILLQEGQPRWIVNGIKKRTRLRCHRTVKAPDGYYIRVTVTKTDFSYIYPSSRNSLNTLEPIALNETNEIASLHYRNQISQSGNPRVFTSDGSTVRLLLQASRSQNAFFLAKFDVIRKGDNGFGLENPASLDIIDLTARNFRYGIQVSSGVTNVHIDRSTLSYCVTGLHVQGVGEGHISVESTVASQNSNDGIYISSLLGSVTLSNVSVVDNLDDGIYIYGITGTVNLSHILCHSNNDHGMYIYRITGTVNMNDIVSHFNSDNGIYIFGVTGEVEMSDILSHSNYDNGIYIYGVTGEVEMSDILSHSNYDNGIYIYGVTSEVEMSDILSHSNYYNGIYLRDIGGSAMLTDVVASGNGPSYAGINIYHSNGQGQYKMVNVTCQHNRGKGISINVHSEEKIEIRTSLVQGNDQGGIFANFGSTSSSHYSGVILHSSELLSNKRFALHVKGKQTSIDIANSTMSYNSCPYQPAVGFEGETKDVNLRNNFLVGNNARETLSFLFGDYSQGYDASKIYVVGNIFRDNSYDPSQTDGNFQYSQHRDHTSCSIEIGGYKPYYALSHNMLDNPDMNYTMCSRISTTSPDETIDARYNWWGSAVEAEIREKISDFDDWNDRAPVDYFPYLTGPDLSSPPADPSSRGVTMTTDNIGGRLYHSLNLRKDRGPYIIQADLTVFENASLTIDPGSIIKVPPCVGLLNLGSLVAQGTRTEPIFFELAEVPVHQPQVRLVGGRYPWEGRVEVFYDGEWGTVCGRSYWDSGDANVVCRELGYGPSTEYSTYSFGQGSGPTWIGYYSSRPDCTGNEMSIFNCLPGTPGNVYSGCTHAYDVGIRCNMNTPVSPRPICRVTKWGGITSKSATTAVLTNLKFSNTGNLHGRPHAAISIQEAQSATTISNIEISECVGTGIQLVGKTETTVKSVNISRCNGYAGVSLAGRRPSVIASTNVHITDSTFTSGSFELTSRSITDCSDNSRLIMSLCTTEFDLHVNNSICFKETGRTSSTCYRHLYAGAGDTVELIVSSVQFQYYYSRLWVYADSSQTQLIGQVTYWDNGKNYIRFVSQTMMSLRYRSYYDNEQILGEVTVGPTKYIIENNMVDNTTGTVINVSEMNGAVIDIQRNMFLRNQPRTDDNEQAVVSSVPIDSYISVRNNYMANNLMKCLSIDLTNQKAGNITVLDNHFLSNTYKSAIMVTGDSYSTTQQPILMDSNVFSSNNVGFTESIVKLENVDGQLDNNVFFNNSGKHVVSWEGRSRSTSEQMCENNLFYDNIGQTPGEKYTVVVSGRDVQLHGNVLTNPANDAELATPNRAGNFTVNATLNWWGFNSASAISSRIRDGNDREYWAEARFEPWIQEIVADGPCGLGWTYSKTLSACYRYMGGSQSWDGAVQSCQAQYSVLSKRFAGLEKNFIDSLLIARKVHFAPDDVPVWIDKGTQGLEYATTNCQIYIRNSRVAVQDVSCNSFFPYICKRPVVDECPNSCSHHGLCEGRTCICGRGWEGKNCSQFHCKDRNYCGEFGTCVGPNVCRCRNGWQGRACTVSYCNRFTSCRSCSREVGCGWCEERQRCESGLYGGPDVSPCNMWFYHSCFTVDKRDRCSGQIEVMDCEQWQCNPSLSTTTVESCLRCQDIEGCFKELGEDYCNVWNEDQCPKGFIHPLYNDTTRIEKILVGHNVEYVPLEDNILYRCPVRLSSWGATMFVNEGELDIRIGQVLSSPQANGVLHKVEQVIKTGVYTMIVAHPATLEDMLDYSDFSQEVQLEMAVDMKRNEGVPELSVVERVLSGNETLDGSNVRVIMEDASVYKCIGARAMNEGEGSYHLLMRDTPDHLSVGDVIVSNHSNGILERVIKQTTTARPHGVFIQTKLQDCFTSFNLREELETTDGEPLQVTLPCSGGPDGTDGLLVVNAVGKEVDLEPGDVVVGRRSGRLLAKVMNITLAAEYTLVEVKPILSSSTMTMPSRRRREDVTVSDKTPLKLTIEDNISGSTDNYTINLSTSGKLRSGIKLSLAVWKSEFQTPTLKKAEAFFIGGQLEVGLSGSLDVFQSTQVRSYSWTELSPRYVSLYVSETLRIPAKIWAHIVTSYEIYAEGPGSIQMSSNVVKPDIDGGGSWQPQEGGQRFTFTQNEESDSANIVISSYSGTATESDQLITFELTVRPTFFIEFPTAGESEEDTNVASSLEQALGLIGQDDAFGYSITTSIESQALLRVSAQSCSAECPYSNRPQYVGVTSSLDYLKGAYNVIAGNKDYYQEQAWTREEWMDSDRDCKEQMSSIDTCRDKCSCTGGATGKPHPTNEEFCMCPCNCESGNTSFTHPDLSGNGCNCDVCPDGDFKTVNNQGNLHCPCLCPDNRKSELTSSGICDCSCTCADGSRDVVLSDGTCPCRCTCNNCHESVLGPQGCICSDSCPDCENDEEPEWQDCVCKCPQKTECGIPPTCVVGRRGPDCRQPDCRPCQGCSGNGRCTTSTDSCPSSCACSPQWFGDCCELRRPRPIGGDPHLQTLDGLSFDYHGIGEFWDCKSVSNDFGVQTRMYAYESASLIGGVAVKAGHSIVTLMTSPNATEKNFPYPRIDGELRQLSVGEKYLLNNGTIHLLAQQPSTNATESGAVIIISLTFASGATVSFDVRYSPKMGRQFVNILFSPTATFKGNTEGLCGLMDDDDANDFTGPDGAVYNDSSVFAETWRINNTHHGSGLMGSWSWNSSNFHPDDVMDPAYSDPDHRPSVGIDGLTQEQKEKAEEMCIALGLTGTLLNECIFDVSITNDTTFTEQEVFKGCPNQCSGRGRCVNGTCDCITGWSGEDCNLGNCTDCSEDHGRCELGFCVCEPGWEGPACDQEATCHAVNNCTSMDHGICVSTDVCRCKPGYIGEDCSKVPTCGNVANCTDHGICVDFDICLCDEQWTGDNCDQFSCAALDHCSGKGICVDIDVCFCEQGWTGSSCVTPDCPVVDQCSRQGDCIGPNICQCYSGYQGLNCEQVQSCPELQECNENGACVINSEEQKECRCFPGFSGASCDHPDCTEQNNCTNHGTCIEPNLCQCDSGYTGNDCSNFSCEALRYCSGHGSCVGFDTCSCDPGWSGGSCDIANCSSKAECSIQGTCVAPNTCECFPGFQGEDCSEENLPNEHPPIFQQDRYDVTIPENQPVGSSILTVFANDTDSGRNGEVRYRLDQTSLDDENFAVHPTLGIIASLIEFDFESLEHTSFSLVVEAYDQGLPTLTGTATITINVTDQNDNKPVINIPPDTEYNLQSTSPIGFHVTTVQASDNDRSDDNSKITYGIPSVSPFVSIDTTNGSVTVSGALESGTYVVRVSASDRGSPPKTDEISLRLIVTKVSTNTAPQCPEDQSLEIFSHNLTRGSTVATIEAEDRDNGPNGEVSYSFKSTTGELESLFSIDPSTGRIYVQTEVPQFNDSFSAVSMTVEVRDNAVDSMYCETNVVVIMTSPEFSGTVPDNVFPTTTPLATTSEPQKTTFHRSTAGSTTQPDLTAEESESSTTIPTTKRATTTEEYEITTPFDRSTTGPTTQLDLTTEETESTPAIATTEKYEITASTTAKVDVHSFRGVITIVNRDWKDELRDQASDTFKTLAAEVHQELDSVFINSNIGDKYDSVQVNGFSPGSIKVDFMVRFNSSTPIASDTVLAVLSGRTDIGGLQIDHTVTSITEVNGDGDVNNVAWYDNPLYILVTCVGAAVVITAIVVLVICCAAKRRERRRKYPVPSRNERLSENARRRRLAQQHMLIPRAWVSREPMRQMYQNPVYNVND</sequence>
<feature type="domain" description="SRCR" evidence="17">
    <location>
        <begin position="123"/>
        <end position="227"/>
    </location>
</feature>
<accession>A0A8J9VZ74</accession>
<evidence type="ECO:0000256" key="5">
    <source>
        <dbReference type="ARBA" id="ARBA00023136"/>
    </source>
</evidence>
<feature type="region of interest" description="Disordered" evidence="11">
    <location>
        <begin position="4438"/>
        <end position="4515"/>
    </location>
</feature>
<protein>
    <submittedName>
        <fullName evidence="19">TNXB protein</fullName>
    </submittedName>
</protein>
<name>A0A8J9VZ74_BRALA</name>
<feature type="disulfide bond" evidence="10">
    <location>
        <begin position="192"/>
        <end position="202"/>
    </location>
</feature>
<evidence type="ECO:0000256" key="11">
    <source>
        <dbReference type="SAM" id="MobiDB-lite"/>
    </source>
</evidence>
<dbReference type="InterPro" id="IPR053243">
    <property type="entry name" value="SJ_maturation_regulator"/>
</dbReference>
<proteinExistence type="predicted"/>
<dbReference type="InterPro" id="IPR016187">
    <property type="entry name" value="CTDL_fold"/>
</dbReference>
<feature type="compositionally biased region" description="Low complexity" evidence="11">
    <location>
        <begin position="4498"/>
        <end position="4507"/>
    </location>
</feature>
<evidence type="ECO:0000256" key="3">
    <source>
        <dbReference type="ARBA" id="ARBA00022737"/>
    </source>
</evidence>
<feature type="domain" description="Cadherin" evidence="16">
    <location>
        <begin position="4112"/>
        <end position="4219"/>
    </location>
</feature>
<feature type="domain" description="SRCR" evidence="17">
    <location>
        <begin position="787"/>
        <end position="882"/>
    </location>
</feature>
<dbReference type="PANTHER" id="PTHR47653">
    <property type="entry name" value="PROTEIN BARK BEETLE"/>
    <property type="match status" value="1"/>
</dbReference>
<dbReference type="SUPFAM" id="SSF82671">
    <property type="entry name" value="SEA domain"/>
    <property type="match status" value="1"/>
</dbReference>
<dbReference type="Pfam" id="PF00530">
    <property type="entry name" value="SRCR"/>
    <property type="match status" value="3"/>
</dbReference>
<dbReference type="FunFam" id="3.10.250.10:FF:000051">
    <property type="entry name" value="Si:dkey-242e21.3"/>
    <property type="match status" value="1"/>
</dbReference>
<evidence type="ECO:0000259" key="15">
    <source>
        <dbReference type="PROSITE" id="PS50026"/>
    </source>
</evidence>
<evidence type="ECO:0000259" key="17">
    <source>
        <dbReference type="PROSITE" id="PS50287"/>
    </source>
</evidence>
<dbReference type="InterPro" id="IPR001846">
    <property type="entry name" value="VWF_type-D"/>
</dbReference>
<evidence type="ECO:0000256" key="6">
    <source>
        <dbReference type="ARBA" id="ARBA00023157"/>
    </source>
</evidence>
<dbReference type="InterPro" id="IPR036364">
    <property type="entry name" value="SEA_dom_sf"/>
</dbReference>
<dbReference type="PROSITE" id="PS00022">
    <property type="entry name" value="EGF_1"/>
    <property type="match status" value="7"/>
</dbReference>
<evidence type="ECO:0000256" key="8">
    <source>
        <dbReference type="PROSITE-ProRule" id="PRU00043"/>
    </source>
</evidence>
<evidence type="ECO:0000259" key="14">
    <source>
        <dbReference type="PROSITE" id="PS50024"/>
    </source>
</evidence>
<dbReference type="Pfam" id="PF25024">
    <property type="entry name" value="EGF_TEN"/>
    <property type="match status" value="1"/>
</dbReference>
<dbReference type="InterPro" id="IPR036772">
    <property type="entry name" value="SRCR-like_dom_sf"/>
</dbReference>
<dbReference type="SUPFAM" id="SSF56436">
    <property type="entry name" value="C-type lectin-like"/>
    <property type="match status" value="1"/>
</dbReference>
<dbReference type="Gene3D" id="3.10.250.10">
    <property type="entry name" value="SRCR-like domain"/>
    <property type="match status" value="3"/>
</dbReference>
<feature type="transmembrane region" description="Helical" evidence="12">
    <location>
        <begin position="4659"/>
        <end position="4684"/>
    </location>
</feature>
<keyword evidence="9" id="KW-0245">EGF-like domain</keyword>
<dbReference type="CDD" id="cd00037">
    <property type="entry name" value="CLECT"/>
    <property type="match status" value="1"/>
</dbReference>
<feature type="chain" id="PRO_5035428432" evidence="13">
    <location>
        <begin position="36"/>
        <end position="4741"/>
    </location>
</feature>
<organism evidence="19 20">
    <name type="scientific">Branchiostoma lanceolatum</name>
    <name type="common">Common lancelet</name>
    <name type="synonym">Amphioxus lanceolatum</name>
    <dbReference type="NCBI Taxonomy" id="7740"/>
    <lineage>
        <taxon>Eukaryota</taxon>
        <taxon>Metazoa</taxon>
        <taxon>Chordata</taxon>
        <taxon>Cephalochordata</taxon>
        <taxon>Leptocardii</taxon>
        <taxon>Amphioxiformes</taxon>
        <taxon>Branchiostomatidae</taxon>
        <taxon>Branchiostoma</taxon>
    </lineage>
</organism>
<dbReference type="PROSITE" id="PS51233">
    <property type="entry name" value="VWFD"/>
    <property type="match status" value="1"/>
</dbReference>
<feature type="domain" description="Cadherin" evidence="16">
    <location>
        <begin position="4338"/>
        <end position="4433"/>
    </location>
</feature>
<keyword evidence="2 13" id="KW-0732">Signal</keyword>
<dbReference type="SMART" id="SM00202">
    <property type="entry name" value="SR"/>
    <property type="match status" value="3"/>
</dbReference>
<evidence type="ECO:0000256" key="4">
    <source>
        <dbReference type="ARBA" id="ARBA00022837"/>
    </source>
</evidence>
<dbReference type="GO" id="GO:0005509">
    <property type="term" value="F:calcium ion binding"/>
    <property type="evidence" value="ECO:0007669"/>
    <property type="project" value="UniProtKB-UniRule"/>
</dbReference>
<dbReference type="SUPFAM" id="SSF51126">
    <property type="entry name" value="Pectin lyase-like"/>
    <property type="match status" value="4"/>
</dbReference>
<feature type="compositionally biased region" description="Polar residues" evidence="11">
    <location>
        <begin position="4438"/>
        <end position="4464"/>
    </location>
</feature>
<evidence type="ECO:0000256" key="1">
    <source>
        <dbReference type="ARBA" id="ARBA00004370"/>
    </source>
</evidence>
<dbReference type="InterPro" id="IPR020894">
    <property type="entry name" value="Cadherin_CS"/>
</dbReference>
<dbReference type="PROSITE" id="PS01186">
    <property type="entry name" value="EGF_2"/>
    <property type="match status" value="7"/>
</dbReference>
<evidence type="ECO:0000256" key="13">
    <source>
        <dbReference type="SAM" id="SignalP"/>
    </source>
</evidence>
<feature type="compositionally biased region" description="Low complexity" evidence="11">
    <location>
        <begin position="4472"/>
        <end position="4482"/>
    </location>
</feature>
<feature type="disulfide bond" evidence="9">
    <location>
        <begin position="3914"/>
        <end position="3923"/>
    </location>
</feature>
<dbReference type="SUPFAM" id="SSF56487">
    <property type="entry name" value="SRCR-like"/>
    <property type="match status" value="3"/>
</dbReference>
<feature type="domain" description="EGF-like" evidence="15">
    <location>
        <begin position="4065"/>
        <end position="4099"/>
    </location>
</feature>
<dbReference type="SMART" id="SM00216">
    <property type="entry name" value="VWD"/>
    <property type="match status" value="1"/>
</dbReference>
<feature type="disulfide bond" evidence="10">
    <location>
        <begin position="1801"/>
        <end position="1811"/>
    </location>
</feature>
<dbReference type="GO" id="GO:0005886">
    <property type="term" value="C:plasma membrane"/>
    <property type="evidence" value="ECO:0007669"/>
    <property type="project" value="InterPro"/>
</dbReference>
<dbReference type="InterPro" id="IPR006626">
    <property type="entry name" value="PbH1"/>
</dbReference>
<dbReference type="SUPFAM" id="SSF49313">
    <property type="entry name" value="Cadherin-like"/>
    <property type="match status" value="3"/>
</dbReference>
<feature type="disulfide bond" evidence="9">
    <location>
        <begin position="2521"/>
        <end position="2530"/>
    </location>
</feature>
<feature type="domain" description="EGF-like" evidence="15">
    <location>
        <begin position="3819"/>
        <end position="3855"/>
    </location>
</feature>
<comment type="caution">
    <text evidence="10">Lacks conserved residue(s) required for the propagation of feature annotation.</text>
</comment>
<feature type="domain" description="SRCR" evidence="17">
    <location>
        <begin position="1728"/>
        <end position="1834"/>
    </location>
</feature>
<dbReference type="Proteomes" id="UP000838412">
    <property type="component" value="Chromosome 1"/>
</dbReference>
<keyword evidence="12" id="KW-1133">Transmembrane helix</keyword>
<dbReference type="Gene3D" id="2.160.20.10">
    <property type="entry name" value="Single-stranded right-handed beta-helix, Pectin lyase-like"/>
    <property type="match status" value="3"/>
</dbReference>
<dbReference type="GO" id="GO:0045217">
    <property type="term" value="P:cell-cell junction maintenance"/>
    <property type="evidence" value="ECO:0007669"/>
    <property type="project" value="TreeGrafter"/>
</dbReference>
<dbReference type="InterPro" id="IPR000742">
    <property type="entry name" value="EGF"/>
</dbReference>
<feature type="domain" description="EGF-like" evidence="15">
    <location>
        <begin position="2497"/>
        <end position="2531"/>
    </location>
</feature>
<evidence type="ECO:0000259" key="18">
    <source>
        <dbReference type="PROSITE" id="PS51233"/>
    </source>
</evidence>
<dbReference type="InterPro" id="IPR015919">
    <property type="entry name" value="Cadherin-like_sf"/>
</dbReference>
<keyword evidence="3" id="KW-0677">Repeat</keyword>
<dbReference type="SMART" id="SM00112">
    <property type="entry name" value="CA"/>
    <property type="match status" value="3"/>
</dbReference>
<dbReference type="Pfam" id="PF01390">
    <property type="entry name" value="SEA"/>
    <property type="match status" value="1"/>
</dbReference>
<dbReference type="OrthoDB" id="536948at2759"/>
<dbReference type="FunFam" id="2.60.40.60:FF:000194">
    <property type="entry name" value="FAT atypical cadherin 2"/>
    <property type="match status" value="1"/>
</dbReference>
<evidence type="ECO:0000313" key="19">
    <source>
        <dbReference type="EMBL" id="CAH1231914.1"/>
    </source>
</evidence>
<evidence type="ECO:0000256" key="7">
    <source>
        <dbReference type="ARBA" id="ARBA00023180"/>
    </source>
</evidence>
<dbReference type="Pfam" id="PF00028">
    <property type="entry name" value="Cadherin"/>
    <property type="match status" value="3"/>
</dbReference>
<feature type="domain" description="VWFD" evidence="18">
    <location>
        <begin position="3475"/>
        <end position="3678"/>
    </location>
</feature>
<comment type="subcellular location">
    <subcellularLocation>
        <location evidence="1">Membrane</location>
    </subcellularLocation>
</comment>
<dbReference type="Gene3D" id="2.10.25.10">
    <property type="entry name" value="Laminin"/>
    <property type="match status" value="7"/>
</dbReference>
<dbReference type="PANTHER" id="PTHR47653:SF1">
    <property type="entry name" value="DELETED IN MALIGNANT BRAIN TUMORS 1 PROTEIN"/>
    <property type="match status" value="1"/>
</dbReference>
<dbReference type="PROSITE" id="PS50287">
    <property type="entry name" value="SRCR_2"/>
    <property type="match status" value="3"/>
</dbReference>
<evidence type="ECO:0000256" key="9">
    <source>
        <dbReference type="PROSITE-ProRule" id="PRU00076"/>
    </source>
</evidence>
<keyword evidence="4 8" id="KW-0106">Calcium</keyword>
<dbReference type="EMBL" id="OV696686">
    <property type="protein sequence ID" value="CAH1231914.1"/>
    <property type="molecule type" value="Genomic_DNA"/>
</dbReference>
<reference evidence="19" key="1">
    <citation type="submission" date="2022-01" db="EMBL/GenBank/DDBJ databases">
        <authorList>
            <person name="Braso-Vives M."/>
        </authorList>
    </citation>
    <scope>NUCLEOTIDE SEQUENCE</scope>
</reference>
<keyword evidence="5 12" id="KW-0472">Membrane</keyword>
<keyword evidence="7" id="KW-0325">Glycoprotein</keyword>
<feature type="domain" description="EGF-like" evidence="15">
    <location>
        <begin position="3890"/>
        <end position="3924"/>
    </location>
</feature>
<feature type="domain" description="EGF-like" evidence="15">
    <location>
        <begin position="3997"/>
        <end position="4031"/>
    </location>
</feature>
<feature type="disulfide bond" evidence="9">
    <location>
        <begin position="4089"/>
        <end position="4098"/>
    </location>
</feature>
<keyword evidence="12" id="KW-0812">Transmembrane</keyword>
<feature type="disulfide bond" evidence="9">
    <location>
        <begin position="4021"/>
        <end position="4030"/>
    </location>
</feature>
<gene>
    <name evidence="19" type="primary">TNXB</name>
    <name evidence="19" type="ORF">BLAG_LOCUS1357</name>
</gene>
<evidence type="ECO:0000259" key="16">
    <source>
        <dbReference type="PROSITE" id="PS50268"/>
    </source>
</evidence>
<evidence type="ECO:0000256" key="10">
    <source>
        <dbReference type="PROSITE-ProRule" id="PRU00196"/>
    </source>
</evidence>
<dbReference type="InterPro" id="IPR001190">
    <property type="entry name" value="SRCR"/>
</dbReference>
<keyword evidence="6 10" id="KW-1015">Disulfide bond</keyword>
<dbReference type="Pfam" id="PF13229">
    <property type="entry name" value="Beta_helix"/>
    <property type="match status" value="2"/>
</dbReference>
<dbReference type="Gene3D" id="2.60.40.60">
    <property type="entry name" value="Cadherins"/>
    <property type="match status" value="3"/>
</dbReference>
<dbReference type="GO" id="GO:0007156">
    <property type="term" value="P:homophilic cell adhesion via plasma membrane adhesion molecules"/>
    <property type="evidence" value="ECO:0007669"/>
    <property type="project" value="InterPro"/>
</dbReference>
<keyword evidence="20" id="KW-1185">Reference proteome</keyword>
<feature type="domain" description="SEA" evidence="14">
    <location>
        <begin position="4535"/>
        <end position="4645"/>
    </location>
</feature>
<feature type="disulfide bond" evidence="10">
    <location>
        <begin position="851"/>
        <end position="861"/>
    </location>
</feature>
<dbReference type="CDD" id="cd11304">
    <property type="entry name" value="Cadherin_repeat"/>
    <property type="match status" value="3"/>
</dbReference>
<dbReference type="FunFam" id="2.10.25.10:FF:000001">
    <property type="entry name" value="Tenascin C"/>
    <property type="match status" value="1"/>
</dbReference>
<dbReference type="InterPro" id="IPR039448">
    <property type="entry name" value="Beta_helix"/>
</dbReference>
<feature type="disulfide bond" evidence="9">
    <location>
        <begin position="3845"/>
        <end position="3854"/>
    </location>
</feature>
<dbReference type="InterPro" id="IPR011050">
    <property type="entry name" value="Pectin_lyase_fold/virulence"/>
</dbReference>
<evidence type="ECO:0000256" key="2">
    <source>
        <dbReference type="ARBA" id="ARBA00022729"/>
    </source>
</evidence>